<dbReference type="AlphaFoldDB" id="A0A9J6A4D0"/>
<name>A0A9J6A4D0_SOLCO</name>
<dbReference type="OrthoDB" id="1726263at2759"/>
<dbReference type="EMBL" id="JACXVP010000002">
    <property type="protein sequence ID" value="KAG5619494.1"/>
    <property type="molecule type" value="Genomic_DNA"/>
</dbReference>
<feature type="compositionally biased region" description="Basic and acidic residues" evidence="1">
    <location>
        <begin position="27"/>
        <end position="41"/>
    </location>
</feature>
<reference evidence="2 3" key="1">
    <citation type="submission" date="2020-09" db="EMBL/GenBank/DDBJ databases">
        <title>De no assembly of potato wild relative species, Solanum commersonii.</title>
        <authorList>
            <person name="Cho K."/>
        </authorList>
    </citation>
    <scope>NUCLEOTIDE SEQUENCE [LARGE SCALE GENOMIC DNA]</scope>
    <source>
        <strain evidence="2">LZ3.2</strain>
        <tissue evidence="2">Leaf</tissue>
    </source>
</reference>
<keyword evidence="3" id="KW-1185">Reference proteome</keyword>
<organism evidence="2 3">
    <name type="scientific">Solanum commersonii</name>
    <name type="common">Commerson's wild potato</name>
    <name type="synonym">Commerson's nightshade</name>
    <dbReference type="NCBI Taxonomy" id="4109"/>
    <lineage>
        <taxon>Eukaryota</taxon>
        <taxon>Viridiplantae</taxon>
        <taxon>Streptophyta</taxon>
        <taxon>Embryophyta</taxon>
        <taxon>Tracheophyta</taxon>
        <taxon>Spermatophyta</taxon>
        <taxon>Magnoliopsida</taxon>
        <taxon>eudicotyledons</taxon>
        <taxon>Gunneridae</taxon>
        <taxon>Pentapetalae</taxon>
        <taxon>asterids</taxon>
        <taxon>lamiids</taxon>
        <taxon>Solanales</taxon>
        <taxon>Solanaceae</taxon>
        <taxon>Solanoideae</taxon>
        <taxon>Solaneae</taxon>
        <taxon>Solanum</taxon>
    </lineage>
</organism>
<evidence type="ECO:0000313" key="3">
    <source>
        <dbReference type="Proteomes" id="UP000824120"/>
    </source>
</evidence>
<evidence type="ECO:0000313" key="2">
    <source>
        <dbReference type="EMBL" id="KAG5619494.1"/>
    </source>
</evidence>
<comment type="caution">
    <text evidence="2">The sequence shown here is derived from an EMBL/GenBank/DDBJ whole genome shotgun (WGS) entry which is preliminary data.</text>
</comment>
<sequence length="79" mass="9218">MAGEGPRRNRSKSVPRTARGDPLSPREQLEETTDSRRVRDWVPRAQPSEPILYLKLRIHFADFPCLHCSIDQRLYTLET</sequence>
<accession>A0A9J6A4D0</accession>
<feature type="region of interest" description="Disordered" evidence="1">
    <location>
        <begin position="1"/>
        <end position="41"/>
    </location>
</feature>
<evidence type="ECO:0000256" key="1">
    <source>
        <dbReference type="SAM" id="MobiDB-lite"/>
    </source>
</evidence>
<protein>
    <submittedName>
        <fullName evidence="2">Uncharacterized protein</fullName>
    </submittedName>
</protein>
<proteinExistence type="predicted"/>
<gene>
    <name evidence="2" type="ORF">H5410_004712</name>
</gene>
<dbReference type="Proteomes" id="UP000824120">
    <property type="component" value="Chromosome 2"/>
</dbReference>